<evidence type="ECO:0000313" key="2">
    <source>
        <dbReference type="EMBL" id="CCG99741.1"/>
    </source>
</evidence>
<dbReference type="GO" id="GO:0003677">
    <property type="term" value="F:DNA binding"/>
    <property type="evidence" value="ECO:0007669"/>
    <property type="project" value="InterPro"/>
</dbReference>
<dbReference type="OrthoDB" id="932752at2"/>
<dbReference type="KEGG" id="fae:FAES_1731"/>
<gene>
    <name evidence="2" type="ORF">FAES_1731</name>
</gene>
<dbReference type="eggNOG" id="COG0582">
    <property type="taxonomic scope" value="Bacteria"/>
</dbReference>
<keyword evidence="1" id="KW-0233">DNA recombination</keyword>
<accession>I0K6I8</accession>
<protein>
    <submittedName>
        <fullName evidence="2">Integrase family protein</fullName>
    </submittedName>
</protein>
<keyword evidence="3" id="KW-1185">Reference proteome</keyword>
<dbReference type="GO" id="GO:0006310">
    <property type="term" value="P:DNA recombination"/>
    <property type="evidence" value="ECO:0007669"/>
    <property type="project" value="UniProtKB-KW"/>
</dbReference>
<evidence type="ECO:0000256" key="1">
    <source>
        <dbReference type="ARBA" id="ARBA00023172"/>
    </source>
</evidence>
<name>I0K6I8_9BACT</name>
<dbReference type="EMBL" id="HE796683">
    <property type="protein sequence ID" value="CCG99741.1"/>
    <property type="molecule type" value="Genomic_DNA"/>
</dbReference>
<dbReference type="Proteomes" id="UP000011058">
    <property type="component" value="Chromosome"/>
</dbReference>
<dbReference type="InterPro" id="IPR011010">
    <property type="entry name" value="DNA_brk_join_enz"/>
</dbReference>
<proteinExistence type="predicted"/>
<sequence length="191" mass="22173">MPTQESNLHEPYTDEQVSLIFGKVIERQDYYLLLFIYFIHYTFSRPGKEVRLMKVGDLKPNAVVIPAQHSKNRRVKSPTLTKPIQELIDFLGVRNYANHFYIFGSEGTPGLIPVGKGCYYHRHKKILDELGIIGKYTLYGWKHSGNIRAIQLGVTDASLQLQNGFTERRTLEIYRRKLSAYYNNEIAEKFV</sequence>
<dbReference type="GO" id="GO:0015074">
    <property type="term" value="P:DNA integration"/>
    <property type="evidence" value="ECO:0007669"/>
    <property type="project" value="InterPro"/>
</dbReference>
<dbReference type="Gene3D" id="1.10.443.10">
    <property type="entry name" value="Intergrase catalytic core"/>
    <property type="match status" value="1"/>
</dbReference>
<dbReference type="AlphaFoldDB" id="I0K6I8"/>
<reference evidence="2 3" key="1">
    <citation type="journal article" date="2012" name="J. Bacteriol.">
        <title>Genome Sequence of Fibrella aestuarina BUZ 2T, a Filamentous Marine Bacterium.</title>
        <authorList>
            <person name="Filippini M."/>
            <person name="Qi W."/>
            <person name="Blom J."/>
            <person name="Goesmann A."/>
            <person name="Smits T.H."/>
            <person name="Bagheri H.C."/>
        </authorList>
    </citation>
    <scope>NUCLEOTIDE SEQUENCE [LARGE SCALE GENOMIC DNA]</scope>
    <source>
        <strain evidence="3">BUZ 2T</strain>
    </source>
</reference>
<dbReference type="HOGENOM" id="CLU_1419581_0_0_10"/>
<evidence type="ECO:0000313" key="3">
    <source>
        <dbReference type="Proteomes" id="UP000011058"/>
    </source>
</evidence>
<dbReference type="RefSeq" id="WP_015330840.1">
    <property type="nucleotide sequence ID" value="NC_020054.1"/>
</dbReference>
<organism evidence="2 3">
    <name type="scientific">Fibrella aestuarina BUZ 2</name>
    <dbReference type="NCBI Taxonomy" id="1166018"/>
    <lineage>
        <taxon>Bacteria</taxon>
        <taxon>Pseudomonadati</taxon>
        <taxon>Bacteroidota</taxon>
        <taxon>Cytophagia</taxon>
        <taxon>Cytophagales</taxon>
        <taxon>Spirosomataceae</taxon>
        <taxon>Fibrella</taxon>
    </lineage>
</organism>
<dbReference type="SUPFAM" id="SSF56349">
    <property type="entry name" value="DNA breaking-rejoining enzymes"/>
    <property type="match status" value="1"/>
</dbReference>
<dbReference type="InterPro" id="IPR013762">
    <property type="entry name" value="Integrase-like_cat_sf"/>
</dbReference>